<organism evidence="1 2">
    <name type="scientific">Arachis hypogaea</name>
    <name type="common">Peanut</name>
    <dbReference type="NCBI Taxonomy" id="3818"/>
    <lineage>
        <taxon>Eukaryota</taxon>
        <taxon>Viridiplantae</taxon>
        <taxon>Streptophyta</taxon>
        <taxon>Embryophyta</taxon>
        <taxon>Tracheophyta</taxon>
        <taxon>Spermatophyta</taxon>
        <taxon>Magnoliopsida</taxon>
        <taxon>eudicotyledons</taxon>
        <taxon>Gunneridae</taxon>
        <taxon>Pentapetalae</taxon>
        <taxon>rosids</taxon>
        <taxon>fabids</taxon>
        <taxon>Fabales</taxon>
        <taxon>Fabaceae</taxon>
        <taxon>Papilionoideae</taxon>
        <taxon>50 kb inversion clade</taxon>
        <taxon>dalbergioids sensu lato</taxon>
        <taxon>Dalbergieae</taxon>
        <taxon>Pterocarpus clade</taxon>
        <taxon>Arachis</taxon>
    </lineage>
</organism>
<dbReference type="Proteomes" id="UP000289738">
    <property type="component" value="Unassembled WGS sequence"/>
</dbReference>
<keyword evidence="2" id="KW-1185">Reference proteome</keyword>
<name>A0A444WVE9_ARAHY</name>
<evidence type="ECO:0000313" key="2">
    <source>
        <dbReference type="Proteomes" id="UP000289738"/>
    </source>
</evidence>
<dbReference type="AlphaFoldDB" id="A0A444WVE9"/>
<sequence length="75" mass="8429">MVLHSSLLPFTHIHSPFLSFSFFNLHAIPTFFNINSFKVLNGLEIGTQEERDLTHKCSGICQMLLLVWILVIGGG</sequence>
<comment type="caution">
    <text evidence="1">The sequence shown here is derived from an EMBL/GenBank/DDBJ whole genome shotgun (WGS) entry which is preliminary data.</text>
</comment>
<accession>A0A444WVE9</accession>
<gene>
    <name evidence="1" type="ORF">Ahy_Scaffold1g107339</name>
</gene>
<protein>
    <submittedName>
        <fullName evidence="1">Uncharacterized protein</fullName>
    </submittedName>
</protein>
<evidence type="ECO:0000313" key="1">
    <source>
        <dbReference type="EMBL" id="RYQ81403.1"/>
    </source>
</evidence>
<proteinExistence type="predicted"/>
<reference evidence="1 2" key="1">
    <citation type="submission" date="2019-01" db="EMBL/GenBank/DDBJ databases">
        <title>Sequencing of cultivated peanut Arachis hypogaea provides insights into genome evolution and oil improvement.</title>
        <authorList>
            <person name="Chen X."/>
        </authorList>
    </citation>
    <scope>NUCLEOTIDE SEQUENCE [LARGE SCALE GENOMIC DNA]</scope>
    <source>
        <strain evidence="2">cv. Fuhuasheng</strain>
        <tissue evidence="1">Leaves</tissue>
    </source>
</reference>
<dbReference type="EMBL" id="SDMP01000021">
    <property type="protein sequence ID" value="RYQ81403.1"/>
    <property type="molecule type" value="Genomic_DNA"/>
</dbReference>